<comment type="cofactor">
    <cofactor evidence="1 8">
        <name>Mg(2+)</name>
        <dbReference type="ChEBI" id="CHEBI:18420"/>
    </cofactor>
</comment>
<evidence type="ECO:0000313" key="11">
    <source>
        <dbReference type="Proteomes" id="UP000318864"/>
    </source>
</evidence>
<evidence type="ECO:0000256" key="2">
    <source>
        <dbReference type="ARBA" id="ARBA00022649"/>
    </source>
</evidence>
<dbReference type="GO" id="GO:0004540">
    <property type="term" value="F:RNA nuclease activity"/>
    <property type="evidence" value="ECO:0007669"/>
    <property type="project" value="InterPro"/>
</dbReference>
<dbReference type="HAMAP" id="MF_00265">
    <property type="entry name" value="VapC_Nob1"/>
    <property type="match status" value="1"/>
</dbReference>
<accession>A0A4S3TNW0</accession>
<keyword evidence="4 8" id="KW-0479">Metal-binding</keyword>
<sequence length="135" mass="15094">MGRKLLDTTFLIHYWAGLDAVEAFLADTEDTAEFVTTPINLKEIAVGREIQGKYDRTEIRSTFEWIDVVPFTSEQAFVAGELEAALRRSNCSQHEINSLTADLLIAAAAKTLDTPVVTRNVNDFERLEGVTVEPY</sequence>
<dbReference type="PANTHER" id="PTHR33653:SF1">
    <property type="entry name" value="RIBONUCLEASE VAPC2"/>
    <property type="match status" value="1"/>
</dbReference>
<evidence type="ECO:0000256" key="1">
    <source>
        <dbReference type="ARBA" id="ARBA00001946"/>
    </source>
</evidence>
<feature type="domain" description="PIN" evidence="9">
    <location>
        <begin position="5"/>
        <end position="128"/>
    </location>
</feature>
<dbReference type="InterPro" id="IPR002716">
    <property type="entry name" value="PIN_dom"/>
</dbReference>
<dbReference type="RefSeq" id="WP_141464533.1">
    <property type="nucleotide sequence ID" value="NZ_RBZW01000022.1"/>
</dbReference>
<dbReference type="PANTHER" id="PTHR33653">
    <property type="entry name" value="RIBONUCLEASE VAPC2"/>
    <property type="match status" value="1"/>
</dbReference>
<dbReference type="AlphaFoldDB" id="A0A4S3TNW0"/>
<keyword evidence="2 8" id="KW-1277">Toxin-antitoxin system</keyword>
<comment type="function">
    <text evidence="8">Toxic component of a toxin-antitoxin (TA) system. An RNase.</text>
</comment>
<dbReference type="CDD" id="cd09881">
    <property type="entry name" value="PIN_VapC4-5_FitB-like"/>
    <property type="match status" value="1"/>
</dbReference>
<dbReference type="InterPro" id="IPR022907">
    <property type="entry name" value="VapC_family"/>
</dbReference>
<name>A0A4S3TNW0_9EURY</name>
<reference evidence="10 11" key="1">
    <citation type="submission" date="2018-10" db="EMBL/GenBank/DDBJ databases">
        <title>Natronolimnobius sp. XQ-INN 246 isolated from Inner Mongolia Autonomous Region of China.</title>
        <authorList>
            <person name="Xue Q."/>
        </authorList>
    </citation>
    <scope>NUCLEOTIDE SEQUENCE [LARGE SCALE GENOMIC DNA]</scope>
    <source>
        <strain evidence="10 11">XQ-INN 246</strain>
    </source>
</reference>
<evidence type="ECO:0000256" key="3">
    <source>
        <dbReference type="ARBA" id="ARBA00022722"/>
    </source>
</evidence>
<dbReference type="EC" id="3.1.-.-" evidence="8"/>
<dbReference type="GO" id="GO:0090729">
    <property type="term" value="F:toxin activity"/>
    <property type="evidence" value="ECO:0007669"/>
    <property type="project" value="UniProtKB-KW"/>
</dbReference>
<feature type="binding site" evidence="8">
    <location>
        <position position="7"/>
    </location>
    <ligand>
        <name>Mg(2+)</name>
        <dbReference type="ChEBI" id="CHEBI:18420"/>
    </ligand>
</feature>
<dbReference type="InterPro" id="IPR029060">
    <property type="entry name" value="PIN-like_dom_sf"/>
</dbReference>
<evidence type="ECO:0000259" key="9">
    <source>
        <dbReference type="Pfam" id="PF01850"/>
    </source>
</evidence>
<dbReference type="SUPFAM" id="SSF88723">
    <property type="entry name" value="PIN domain-like"/>
    <property type="match status" value="1"/>
</dbReference>
<dbReference type="GO" id="GO:0000287">
    <property type="term" value="F:magnesium ion binding"/>
    <property type="evidence" value="ECO:0007669"/>
    <property type="project" value="UniProtKB-UniRule"/>
</dbReference>
<dbReference type="GO" id="GO:0016787">
    <property type="term" value="F:hydrolase activity"/>
    <property type="evidence" value="ECO:0007669"/>
    <property type="project" value="UniProtKB-KW"/>
</dbReference>
<gene>
    <name evidence="8" type="primary">vapC</name>
    <name evidence="10" type="ORF">D8Y22_09850</name>
</gene>
<dbReference type="InterPro" id="IPR050556">
    <property type="entry name" value="Type_II_TA_system_RNase"/>
</dbReference>
<keyword evidence="3 8" id="KW-0540">Nuclease</keyword>
<protein>
    <recommendedName>
        <fullName evidence="8">Ribonuclease VapC</fullName>
        <shortName evidence="8">RNase VapC</shortName>
        <ecNumber evidence="8">3.1.-.-</ecNumber>
    </recommendedName>
    <alternativeName>
        <fullName evidence="8">Putative toxin VapC</fullName>
    </alternativeName>
</protein>
<organism evidence="10 11">
    <name type="scientific">Salinadaptatus halalkaliphilus</name>
    <dbReference type="NCBI Taxonomy" id="2419781"/>
    <lineage>
        <taxon>Archaea</taxon>
        <taxon>Methanobacteriati</taxon>
        <taxon>Methanobacteriota</taxon>
        <taxon>Stenosarchaea group</taxon>
        <taxon>Halobacteria</taxon>
        <taxon>Halobacteriales</taxon>
        <taxon>Natrialbaceae</taxon>
        <taxon>Salinadaptatus</taxon>
    </lineage>
</organism>
<dbReference type="OrthoDB" id="147588at2157"/>
<keyword evidence="5 8" id="KW-0378">Hydrolase</keyword>
<comment type="caution">
    <text evidence="10">The sequence shown here is derived from an EMBL/GenBank/DDBJ whole genome shotgun (WGS) entry which is preliminary data.</text>
</comment>
<keyword evidence="8" id="KW-0800">Toxin</keyword>
<keyword evidence="6 8" id="KW-0460">Magnesium</keyword>
<proteinExistence type="inferred from homology"/>
<evidence type="ECO:0000256" key="5">
    <source>
        <dbReference type="ARBA" id="ARBA00022801"/>
    </source>
</evidence>
<dbReference type="EMBL" id="RBZW01000022">
    <property type="protein sequence ID" value="THE64913.1"/>
    <property type="molecule type" value="Genomic_DNA"/>
</dbReference>
<dbReference type="Proteomes" id="UP000318864">
    <property type="component" value="Unassembled WGS sequence"/>
</dbReference>
<evidence type="ECO:0000256" key="4">
    <source>
        <dbReference type="ARBA" id="ARBA00022723"/>
    </source>
</evidence>
<evidence type="ECO:0000256" key="8">
    <source>
        <dbReference type="HAMAP-Rule" id="MF_00265"/>
    </source>
</evidence>
<feature type="binding site" evidence="8">
    <location>
        <position position="102"/>
    </location>
    <ligand>
        <name>Mg(2+)</name>
        <dbReference type="ChEBI" id="CHEBI:18420"/>
    </ligand>
</feature>
<evidence type="ECO:0000256" key="6">
    <source>
        <dbReference type="ARBA" id="ARBA00022842"/>
    </source>
</evidence>
<comment type="similarity">
    <text evidence="7 8">Belongs to the PINc/VapC protein family.</text>
</comment>
<evidence type="ECO:0000313" key="10">
    <source>
        <dbReference type="EMBL" id="THE64913.1"/>
    </source>
</evidence>
<keyword evidence="11" id="KW-1185">Reference proteome</keyword>
<evidence type="ECO:0000256" key="7">
    <source>
        <dbReference type="ARBA" id="ARBA00038093"/>
    </source>
</evidence>
<dbReference type="Pfam" id="PF01850">
    <property type="entry name" value="PIN"/>
    <property type="match status" value="1"/>
</dbReference>
<dbReference type="Gene3D" id="3.40.50.1010">
    <property type="entry name" value="5'-nuclease"/>
    <property type="match status" value="1"/>
</dbReference>